<protein>
    <submittedName>
        <fullName evidence="3">Amidohydrolase</fullName>
    </submittedName>
</protein>
<dbReference type="Gene3D" id="3.20.20.140">
    <property type="entry name" value="Metal-dependent hydrolases"/>
    <property type="match status" value="1"/>
</dbReference>
<keyword evidence="3" id="KW-0378">Hydrolase</keyword>
<dbReference type="Proteomes" id="UP000198875">
    <property type="component" value="Unassembled WGS sequence"/>
</dbReference>
<evidence type="ECO:0000256" key="1">
    <source>
        <dbReference type="ARBA" id="ARBA00023239"/>
    </source>
</evidence>
<dbReference type="RefSeq" id="WP_085179074.1">
    <property type="nucleotide sequence ID" value="NZ_CSTD01000001.1"/>
</dbReference>
<dbReference type="EMBL" id="CSTD01000001">
    <property type="protein sequence ID" value="CPR02243.1"/>
    <property type="molecule type" value="Genomic_DNA"/>
</dbReference>
<dbReference type="GO" id="GO:0005737">
    <property type="term" value="C:cytoplasm"/>
    <property type="evidence" value="ECO:0007669"/>
    <property type="project" value="TreeGrafter"/>
</dbReference>
<dbReference type="CDD" id="cd01292">
    <property type="entry name" value="metallo-dependent_hydrolases"/>
    <property type="match status" value="1"/>
</dbReference>
<sequence>MHRIDTHAHLIPPDYRKALSKANFDDAGGRALPDWSPEAALQAMSDLSVATAILSVSTPGTTFLPKPAEAAALARDINDYNAALVASRPDRFGFFATLPTPHFEQSVAEAVRALDELRADGVVLLANSAGTYIGQDGQDDLFAALDARAAVVFIHPADLPGPAVAGVLPFATDFLLDTTRAAYLLVRNGIRRKYPRIKFILSHAGGFVPYASYRMAVSIMSDTGRSLADSLDDFSSFYFDTALSSSAAALPTLLAFAKPGHVTFGSDFPFAPVAAGKLFAAGLEDYLAQDASTREAIERTNALALFPRLGSAHPPPGRSMIDEIRYRASRAAMRGMVRLIGTN</sequence>
<dbReference type="SUPFAM" id="SSF51556">
    <property type="entry name" value="Metallo-dependent hydrolases"/>
    <property type="match status" value="1"/>
</dbReference>
<dbReference type="Pfam" id="PF04909">
    <property type="entry name" value="Amidohydro_2"/>
    <property type="match status" value="1"/>
</dbReference>
<organism evidence="3 4">
    <name type="scientific">Mycobacterium bohemicum DSM 44277</name>
    <dbReference type="NCBI Taxonomy" id="1236609"/>
    <lineage>
        <taxon>Bacteria</taxon>
        <taxon>Bacillati</taxon>
        <taxon>Actinomycetota</taxon>
        <taxon>Actinomycetes</taxon>
        <taxon>Mycobacteriales</taxon>
        <taxon>Mycobacteriaceae</taxon>
        <taxon>Mycobacterium</taxon>
    </lineage>
</organism>
<accession>A0A0U0W1J4</accession>
<dbReference type="PANTHER" id="PTHR21240:SF28">
    <property type="entry name" value="ISO-OROTATE DECARBOXYLASE (EUROFUNG)"/>
    <property type="match status" value="1"/>
</dbReference>
<name>A0A0U0W1J4_MYCBE</name>
<dbReference type="GO" id="GO:0019748">
    <property type="term" value="P:secondary metabolic process"/>
    <property type="evidence" value="ECO:0007669"/>
    <property type="project" value="TreeGrafter"/>
</dbReference>
<feature type="domain" description="Amidohydrolase-related" evidence="2">
    <location>
        <begin position="4"/>
        <end position="307"/>
    </location>
</feature>
<dbReference type="InterPro" id="IPR032465">
    <property type="entry name" value="ACMSD"/>
</dbReference>
<evidence type="ECO:0000313" key="4">
    <source>
        <dbReference type="Proteomes" id="UP000198875"/>
    </source>
</evidence>
<dbReference type="PANTHER" id="PTHR21240">
    <property type="entry name" value="2-AMINO-3-CARBOXYLMUCONATE-6-SEMIALDEHYDE DECARBOXYLASE"/>
    <property type="match status" value="1"/>
</dbReference>
<dbReference type="InterPro" id="IPR032466">
    <property type="entry name" value="Metal_Hydrolase"/>
</dbReference>
<reference evidence="3 4" key="1">
    <citation type="submission" date="2015-03" db="EMBL/GenBank/DDBJ databases">
        <authorList>
            <person name="Murphy D."/>
        </authorList>
    </citation>
    <scope>NUCLEOTIDE SEQUENCE [LARGE SCALE GENOMIC DNA]</scope>
    <source>
        <strain evidence="3 4">DSM 44277</strain>
    </source>
</reference>
<gene>
    <name evidence="3" type="ORF">BN971_00169</name>
</gene>
<dbReference type="AlphaFoldDB" id="A0A0U0W1J4"/>
<dbReference type="InterPro" id="IPR006680">
    <property type="entry name" value="Amidohydro-rel"/>
</dbReference>
<evidence type="ECO:0000259" key="2">
    <source>
        <dbReference type="Pfam" id="PF04909"/>
    </source>
</evidence>
<dbReference type="OrthoDB" id="149172at2"/>
<dbReference type="GO" id="GO:0016787">
    <property type="term" value="F:hydrolase activity"/>
    <property type="evidence" value="ECO:0007669"/>
    <property type="project" value="UniProtKB-KW"/>
</dbReference>
<proteinExistence type="predicted"/>
<evidence type="ECO:0000313" key="3">
    <source>
        <dbReference type="EMBL" id="CPR02243.1"/>
    </source>
</evidence>
<dbReference type="GO" id="GO:0016831">
    <property type="term" value="F:carboxy-lyase activity"/>
    <property type="evidence" value="ECO:0007669"/>
    <property type="project" value="InterPro"/>
</dbReference>
<keyword evidence="1" id="KW-0456">Lyase</keyword>